<reference evidence="2" key="1">
    <citation type="submission" date="2019-09" db="EMBL/GenBank/DDBJ databases">
        <title>Organ-specific transcriptomic study of the physiology of the cattle tick, Rhipicephalus microplus.</title>
        <authorList>
            <person name="Tirloni L."/>
            <person name="Braz G."/>
            <person name="Gandara A.C.P."/>
            <person name="Sabadin G.A."/>
            <person name="da Silva R.M."/>
            <person name="Guizzo M.G."/>
            <person name="Machado J.A."/>
            <person name="Costa E.P."/>
            <person name="Gomes H.F."/>
            <person name="Moraes J."/>
            <person name="Mota M.B.S."/>
            <person name="Mesquita R.D."/>
            <person name="Alvarenga P.H."/>
            <person name="Alves F."/>
            <person name="Seixas A."/>
            <person name="da Fonseca R.N."/>
            <person name="Fogaca A."/>
            <person name="Logullo C."/>
            <person name="Tanaka A."/>
            <person name="Daffre S."/>
            <person name="Termignoni C."/>
            <person name="Vaz I.S.Jr."/>
            <person name="Oliveira P.L."/>
            <person name="Ribeiro J.M."/>
        </authorList>
    </citation>
    <scope>NUCLEOTIDE SEQUENCE</scope>
    <source>
        <strain evidence="2">Porto Alegre</strain>
    </source>
</reference>
<feature type="chain" id="PRO_5026781022" evidence="1">
    <location>
        <begin position="27"/>
        <end position="214"/>
    </location>
</feature>
<sequence>MKICMGKDFLFAFCSLVFASVQAVSAQDKCDFSDVDTEEMVENVLRRLPHLYTVPNMKPVEILLGITFGPVQLKGADIFKLYGPVSKYCRNGARLVQVDIIADRPIDFFTPWKICSGKEGVLGVQGTARVTVTFEVANGTASSEPKGERKLVVVGELMPVNTRVNAVYLRGAGEVLQNAVGYSRILLPAISDELWEGAVKFELRKMLQKATEDL</sequence>
<feature type="signal peptide" evidence="1">
    <location>
        <begin position="1"/>
        <end position="26"/>
    </location>
</feature>
<dbReference type="OrthoDB" id="6502767at2759"/>
<evidence type="ECO:0000256" key="1">
    <source>
        <dbReference type="SAM" id="SignalP"/>
    </source>
</evidence>
<dbReference type="AlphaFoldDB" id="A0A6M2D360"/>
<name>A0A6M2D360_RHIMP</name>
<keyword evidence="1" id="KW-0732">Signal</keyword>
<protein>
    <submittedName>
        <fullName evidence="2">Putative conserved secreted protein fat body overexpressed</fullName>
    </submittedName>
</protein>
<dbReference type="VEuPathDB" id="VectorBase:LOC119185047"/>
<proteinExistence type="predicted"/>
<dbReference type="EMBL" id="GHWJ01007423">
    <property type="protein sequence ID" value="NOV40160.1"/>
    <property type="molecule type" value="Transcribed_RNA"/>
</dbReference>
<evidence type="ECO:0000313" key="2">
    <source>
        <dbReference type="EMBL" id="NOV40160.1"/>
    </source>
</evidence>
<accession>A0A6M2D360</accession>
<organism evidence="2">
    <name type="scientific">Rhipicephalus microplus</name>
    <name type="common">Cattle tick</name>
    <name type="synonym">Boophilus microplus</name>
    <dbReference type="NCBI Taxonomy" id="6941"/>
    <lineage>
        <taxon>Eukaryota</taxon>
        <taxon>Metazoa</taxon>
        <taxon>Ecdysozoa</taxon>
        <taxon>Arthropoda</taxon>
        <taxon>Chelicerata</taxon>
        <taxon>Arachnida</taxon>
        <taxon>Acari</taxon>
        <taxon>Parasitiformes</taxon>
        <taxon>Ixodida</taxon>
        <taxon>Ixodoidea</taxon>
        <taxon>Ixodidae</taxon>
        <taxon>Rhipicephalinae</taxon>
        <taxon>Rhipicephalus</taxon>
        <taxon>Boophilus</taxon>
    </lineage>
</organism>